<accession>A0A0E3V714</accession>
<dbReference type="AlphaFoldDB" id="A0A0E3V714"/>
<organism evidence="1 2">
    <name type="scientific">Spirosoma radiotolerans</name>
    <dbReference type="NCBI Taxonomy" id="1379870"/>
    <lineage>
        <taxon>Bacteria</taxon>
        <taxon>Pseudomonadati</taxon>
        <taxon>Bacteroidota</taxon>
        <taxon>Cytophagia</taxon>
        <taxon>Cytophagales</taxon>
        <taxon>Cytophagaceae</taxon>
        <taxon>Spirosoma</taxon>
    </lineage>
</organism>
<evidence type="ECO:0000313" key="2">
    <source>
        <dbReference type="Proteomes" id="UP000033054"/>
    </source>
</evidence>
<protein>
    <submittedName>
        <fullName evidence="1">Uncharacterized protein</fullName>
    </submittedName>
</protein>
<evidence type="ECO:0000313" key="1">
    <source>
        <dbReference type="EMBL" id="AKD55031.1"/>
    </source>
</evidence>
<dbReference type="PATRIC" id="fig|1379870.5.peg.1974"/>
<dbReference type="KEGG" id="srd:SD10_09065"/>
<name>A0A0E3V714_9BACT</name>
<dbReference type="EMBL" id="CP010429">
    <property type="protein sequence ID" value="AKD55031.1"/>
    <property type="molecule type" value="Genomic_DNA"/>
</dbReference>
<proteinExistence type="predicted"/>
<gene>
    <name evidence="1" type="ORF">SD10_09065</name>
</gene>
<reference evidence="1 2" key="1">
    <citation type="journal article" date="2014" name="Curr. Microbiol.">
        <title>Spirosoma radiotolerans sp. nov., a gamma-radiation-resistant bacterium isolated from gamma ray-irradiated soil.</title>
        <authorList>
            <person name="Lee J.J."/>
            <person name="Srinivasan S."/>
            <person name="Lim S."/>
            <person name="Joe M."/>
            <person name="Im S."/>
            <person name="Bae S.I."/>
            <person name="Park K.R."/>
            <person name="Han J.H."/>
            <person name="Park S.H."/>
            <person name="Joo B.M."/>
            <person name="Park S.J."/>
            <person name="Kim M.K."/>
        </authorList>
    </citation>
    <scope>NUCLEOTIDE SEQUENCE [LARGE SCALE GENOMIC DNA]</scope>
    <source>
        <strain evidence="1 2">DG5A</strain>
    </source>
</reference>
<sequence>MEEPPNRIQDLINEISSRLNESNIFIREEFIRSVILELRSAISVRNKFKRLYSLSDPVDTMNGYLTKYREDYESQKITEDELEWVVNYWLDNYPIKSKDDNQNNADSNNFAQP</sequence>
<dbReference type="RefSeq" id="WP_046573511.1">
    <property type="nucleotide sequence ID" value="NZ_CP010429.1"/>
</dbReference>
<dbReference type="STRING" id="1379870.SD10_09065"/>
<dbReference type="HOGENOM" id="CLU_2131973_0_0_10"/>
<dbReference type="Proteomes" id="UP000033054">
    <property type="component" value="Chromosome"/>
</dbReference>
<keyword evidence="2" id="KW-1185">Reference proteome</keyword>